<dbReference type="SMART" id="SM00020">
    <property type="entry name" value="Tryp_SPc"/>
    <property type="match status" value="1"/>
</dbReference>
<protein>
    <submittedName>
        <fullName evidence="4">Putative serine protease</fullName>
    </submittedName>
</protein>
<dbReference type="EMBL" id="GADI01004501">
    <property type="protein sequence ID" value="JAA69307.1"/>
    <property type="molecule type" value="mRNA"/>
</dbReference>
<dbReference type="CDD" id="cd00190">
    <property type="entry name" value="Tryp_SPc"/>
    <property type="match status" value="1"/>
</dbReference>
<feature type="domain" description="Peptidase S1" evidence="3">
    <location>
        <begin position="42"/>
        <end position="323"/>
    </location>
</feature>
<dbReference type="PANTHER" id="PTHR24252:SF7">
    <property type="entry name" value="HYALIN"/>
    <property type="match status" value="1"/>
</dbReference>
<dbReference type="InterPro" id="IPR043504">
    <property type="entry name" value="Peptidase_S1_PA_chymotrypsin"/>
</dbReference>
<keyword evidence="4" id="KW-0645">Protease</keyword>
<dbReference type="PRINTS" id="PR00722">
    <property type="entry name" value="CHYMOTRYPSIN"/>
</dbReference>
<dbReference type="InterPro" id="IPR009003">
    <property type="entry name" value="Peptidase_S1_PA"/>
</dbReference>
<accession>A0A0K8RDR3</accession>
<evidence type="ECO:0000313" key="4">
    <source>
        <dbReference type="EMBL" id="JAA69307.1"/>
    </source>
</evidence>
<dbReference type="InterPro" id="IPR033116">
    <property type="entry name" value="TRYPSIN_SER"/>
</dbReference>
<feature type="chain" id="PRO_5005517029" evidence="2">
    <location>
        <begin position="19"/>
        <end position="350"/>
    </location>
</feature>
<dbReference type="GO" id="GO:0004252">
    <property type="term" value="F:serine-type endopeptidase activity"/>
    <property type="evidence" value="ECO:0007669"/>
    <property type="project" value="InterPro"/>
</dbReference>
<dbReference type="GO" id="GO:0006508">
    <property type="term" value="P:proteolysis"/>
    <property type="evidence" value="ECO:0007669"/>
    <property type="project" value="UniProtKB-KW"/>
</dbReference>
<name>A0A0K8RDR3_IXORI</name>
<sequence>MKADVLVLIIFYLKHNSASPPRLTENCGLATTTPDSVISERILNGTNATPGAWPWMVEIIEGNRHRCGGALISPQHVLTSAHCLTHAPKEKFTVLLGSYTRNKAEEKGREQQIETLCLYSQFVKDKFETDIAIITLKTPVECSQSIQTVCLPDINDKPGCDVPMYVAGWGYTEPVRSNNQSWSKGVDGSQYRRRFEWQVNSGSETKSQEETEDTTEYSFEYDDDVTPVHKTENTFPDVLQQARVQLIPNEQCEGMYNESSLHGNIVCAMHDFGSICLGDSGGPLVYKTKDGRWTLMGLITATELPCNVTHLPMYFVRISSFMDEFIIPCVQNPSNCICKPANDTKSCIYN</sequence>
<dbReference type="Pfam" id="PF00089">
    <property type="entry name" value="Trypsin"/>
    <property type="match status" value="2"/>
</dbReference>
<dbReference type="SUPFAM" id="SSF50494">
    <property type="entry name" value="Trypsin-like serine proteases"/>
    <property type="match status" value="1"/>
</dbReference>
<evidence type="ECO:0000256" key="1">
    <source>
        <dbReference type="ARBA" id="ARBA00023157"/>
    </source>
</evidence>
<evidence type="ECO:0000259" key="3">
    <source>
        <dbReference type="PROSITE" id="PS50240"/>
    </source>
</evidence>
<dbReference type="AlphaFoldDB" id="A0A0K8RDR3"/>
<dbReference type="PROSITE" id="PS50240">
    <property type="entry name" value="TRYPSIN_DOM"/>
    <property type="match status" value="1"/>
</dbReference>
<evidence type="ECO:0000256" key="2">
    <source>
        <dbReference type="SAM" id="SignalP"/>
    </source>
</evidence>
<dbReference type="PANTHER" id="PTHR24252">
    <property type="entry name" value="ACROSIN-RELATED"/>
    <property type="match status" value="1"/>
</dbReference>
<keyword evidence="1" id="KW-1015">Disulfide bond</keyword>
<reference evidence="4" key="1">
    <citation type="submission" date="2012-12" db="EMBL/GenBank/DDBJ databases">
        <title>Identification and characterization of a phenylalanine ammonia-lyase gene family in Isatis indigotica Fort.</title>
        <authorList>
            <person name="Liu Q."/>
            <person name="Chen J."/>
            <person name="Zhou X."/>
            <person name="Di P."/>
            <person name="Xiao Y."/>
            <person name="Xuan H."/>
            <person name="Zhang L."/>
            <person name="Chen W."/>
        </authorList>
    </citation>
    <scope>NUCLEOTIDE SEQUENCE</scope>
    <source>
        <tissue evidence="4">Salivary gland</tissue>
    </source>
</reference>
<dbReference type="InterPro" id="IPR001254">
    <property type="entry name" value="Trypsin_dom"/>
</dbReference>
<organism evidence="4">
    <name type="scientific">Ixodes ricinus</name>
    <name type="common">Common tick</name>
    <name type="synonym">Acarus ricinus</name>
    <dbReference type="NCBI Taxonomy" id="34613"/>
    <lineage>
        <taxon>Eukaryota</taxon>
        <taxon>Metazoa</taxon>
        <taxon>Ecdysozoa</taxon>
        <taxon>Arthropoda</taxon>
        <taxon>Chelicerata</taxon>
        <taxon>Arachnida</taxon>
        <taxon>Acari</taxon>
        <taxon>Parasitiformes</taxon>
        <taxon>Ixodida</taxon>
        <taxon>Ixodoidea</taxon>
        <taxon>Ixodidae</taxon>
        <taxon>Ixodinae</taxon>
        <taxon>Ixodes</taxon>
    </lineage>
</organism>
<dbReference type="PROSITE" id="PS00135">
    <property type="entry name" value="TRYPSIN_SER"/>
    <property type="match status" value="1"/>
</dbReference>
<dbReference type="FunFam" id="2.40.10.10:FF:000068">
    <property type="entry name" value="transmembrane protease serine 2"/>
    <property type="match status" value="1"/>
</dbReference>
<dbReference type="Gene3D" id="2.40.10.10">
    <property type="entry name" value="Trypsin-like serine proteases"/>
    <property type="match status" value="1"/>
</dbReference>
<keyword evidence="4" id="KW-0378">Hydrolase</keyword>
<dbReference type="InterPro" id="IPR001314">
    <property type="entry name" value="Peptidase_S1A"/>
</dbReference>
<keyword evidence="2" id="KW-0732">Signal</keyword>
<proteinExistence type="evidence at transcript level"/>
<feature type="signal peptide" evidence="2">
    <location>
        <begin position="1"/>
        <end position="18"/>
    </location>
</feature>